<evidence type="ECO:0000256" key="2">
    <source>
        <dbReference type="ARBA" id="ARBA00022448"/>
    </source>
</evidence>
<feature type="transmembrane region" description="Helical" evidence="8">
    <location>
        <begin position="178"/>
        <end position="199"/>
    </location>
</feature>
<proteinExistence type="predicted"/>
<dbReference type="NCBIfam" id="NF037955">
    <property type="entry name" value="mfs"/>
    <property type="match status" value="1"/>
</dbReference>
<comment type="caution">
    <text evidence="10">The sequence shown here is derived from an EMBL/GenBank/DDBJ whole genome shotgun (WGS) entry which is preliminary data.</text>
</comment>
<accession>A0A917C3L4</accession>
<feature type="domain" description="Major facilitator superfamily (MFS) profile" evidence="9">
    <location>
        <begin position="118"/>
        <end position="360"/>
    </location>
</feature>
<dbReference type="GO" id="GO:0005886">
    <property type="term" value="C:plasma membrane"/>
    <property type="evidence" value="ECO:0007669"/>
    <property type="project" value="UniProtKB-SubCell"/>
</dbReference>
<feature type="transmembrane region" description="Helical" evidence="8">
    <location>
        <begin position="331"/>
        <end position="350"/>
    </location>
</feature>
<evidence type="ECO:0000256" key="8">
    <source>
        <dbReference type="SAM" id="Phobius"/>
    </source>
</evidence>
<keyword evidence="11" id="KW-1185">Reference proteome</keyword>
<feature type="transmembrane region" description="Helical" evidence="8">
    <location>
        <begin position="238"/>
        <end position="258"/>
    </location>
</feature>
<dbReference type="Proteomes" id="UP000632498">
    <property type="component" value="Unassembled WGS sequence"/>
</dbReference>
<dbReference type="PANTHER" id="PTHR23522:SF10">
    <property type="entry name" value="3-PHENYLPROPIONIC ACID TRANSPORTER-RELATED"/>
    <property type="match status" value="1"/>
</dbReference>
<evidence type="ECO:0000256" key="1">
    <source>
        <dbReference type="ARBA" id="ARBA00004429"/>
    </source>
</evidence>
<dbReference type="PROSITE" id="PS50850">
    <property type="entry name" value="MFS"/>
    <property type="match status" value="1"/>
</dbReference>
<sequence>MPYWPVWLQARGMMGVEIGILTAIPVLGKVVFSPLFASLGDKLGERKRLMLLFLASSFFCFALFFVAHNFYALFIISLLYGISWAPLMSFGDNVTLLATRGGNIQYGRLRLWGSISFIVMSFGFGFVLEGRDVGIIYWTILGAIALTFIATLGLPDVRAMPLGRAGRPVRTLLKDRTFQIFMATVACIHGSHALYYGFATLHWRAQDYSDAFIGFLWAEGVVAEVIFFIFGGRIGNRFGAASLLIFAAIACVVRWSVLANDPDVIVLCLAQTLHALTFGAMHLGAMNFISRTVSVDFSATAQSLYGASAFGVGAGISLLFVGYFYELFSGGAFFIMTLLGIFGTLAGLVLRQREKCHIPA</sequence>
<reference evidence="10" key="1">
    <citation type="journal article" date="2014" name="Int. J. Syst. Evol. Microbiol.">
        <title>Complete genome sequence of Corynebacterium casei LMG S-19264T (=DSM 44701T), isolated from a smear-ripened cheese.</title>
        <authorList>
            <consortium name="US DOE Joint Genome Institute (JGI-PGF)"/>
            <person name="Walter F."/>
            <person name="Albersmeier A."/>
            <person name="Kalinowski J."/>
            <person name="Ruckert C."/>
        </authorList>
    </citation>
    <scope>NUCLEOTIDE SEQUENCE</scope>
    <source>
        <strain evidence="10">CGMCC 1.15254</strain>
    </source>
</reference>
<dbReference type="GO" id="GO:0030395">
    <property type="term" value="F:lactose binding"/>
    <property type="evidence" value="ECO:0007669"/>
    <property type="project" value="TreeGrafter"/>
</dbReference>
<dbReference type="InterPro" id="IPR026032">
    <property type="entry name" value="HcaT-like"/>
</dbReference>
<dbReference type="InterPro" id="IPR024989">
    <property type="entry name" value="MFS_assoc_dom"/>
</dbReference>
<dbReference type="PIRSF" id="PIRSF004925">
    <property type="entry name" value="HcaT"/>
    <property type="match status" value="1"/>
</dbReference>
<organism evidence="10 11">
    <name type="scientific">Terasakiella brassicae</name>
    <dbReference type="NCBI Taxonomy" id="1634917"/>
    <lineage>
        <taxon>Bacteria</taxon>
        <taxon>Pseudomonadati</taxon>
        <taxon>Pseudomonadota</taxon>
        <taxon>Alphaproteobacteria</taxon>
        <taxon>Rhodospirillales</taxon>
        <taxon>Terasakiellaceae</taxon>
        <taxon>Terasakiella</taxon>
    </lineage>
</organism>
<evidence type="ECO:0000256" key="4">
    <source>
        <dbReference type="ARBA" id="ARBA00022519"/>
    </source>
</evidence>
<keyword evidence="6 8" id="KW-1133">Transmembrane helix</keyword>
<evidence type="ECO:0000256" key="5">
    <source>
        <dbReference type="ARBA" id="ARBA00022692"/>
    </source>
</evidence>
<dbReference type="EMBL" id="BMHV01000016">
    <property type="protein sequence ID" value="GGF68371.1"/>
    <property type="molecule type" value="Genomic_DNA"/>
</dbReference>
<keyword evidence="2" id="KW-0813">Transport</keyword>
<dbReference type="Gene3D" id="1.20.1250.20">
    <property type="entry name" value="MFS general substrate transporter like domains"/>
    <property type="match status" value="2"/>
</dbReference>
<feature type="transmembrane region" description="Helical" evidence="8">
    <location>
        <begin position="134"/>
        <end position="157"/>
    </location>
</feature>
<evidence type="ECO:0000256" key="3">
    <source>
        <dbReference type="ARBA" id="ARBA00022475"/>
    </source>
</evidence>
<name>A0A917C3L4_9PROT</name>
<dbReference type="SUPFAM" id="SSF103473">
    <property type="entry name" value="MFS general substrate transporter"/>
    <property type="match status" value="1"/>
</dbReference>
<comment type="subcellular location">
    <subcellularLocation>
        <location evidence="1">Cell inner membrane</location>
        <topology evidence="1">Multi-pass membrane protein</topology>
    </subcellularLocation>
</comment>
<feature type="transmembrane region" description="Helical" evidence="8">
    <location>
        <begin position="73"/>
        <end position="97"/>
    </location>
</feature>
<evidence type="ECO:0000259" key="9">
    <source>
        <dbReference type="PROSITE" id="PS50850"/>
    </source>
</evidence>
<feature type="transmembrane region" description="Helical" evidence="8">
    <location>
        <begin position="109"/>
        <end position="128"/>
    </location>
</feature>
<dbReference type="GO" id="GO:0015528">
    <property type="term" value="F:lactose:proton symporter activity"/>
    <property type="evidence" value="ECO:0007669"/>
    <property type="project" value="TreeGrafter"/>
</dbReference>
<dbReference type="PANTHER" id="PTHR23522">
    <property type="entry name" value="BLL5896 PROTEIN"/>
    <property type="match status" value="1"/>
</dbReference>
<keyword evidence="5 8" id="KW-0812">Transmembrane</keyword>
<evidence type="ECO:0000313" key="11">
    <source>
        <dbReference type="Proteomes" id="UP000632498"/>
    </source>
</evidence>
<feature type="transmembrane region" description="Helical" evidence="8">
    <location>
        <begin position="49"/>
        <end position="67"/>
    </location>
</feature>
<dbReference type="AlphaFoldDB" id="A0A917C3L4"/>
<evidence type="ECO:0000313" key="10">
    <source>
        <dbReference type="EMBL" id="GGF68371.1"/>
    </source>
</evidence>
<protein>
    <submittedName>
        <fullName evidence="10">MFS transporter</fullName>
    </submittedName>
</protein>
<reference evidence="10" key="2">
    <citation type="submission" date="2020-09" db="EMBL/GenBank/DDBJ databases">
        <authorList>
            <person name="Sun Q."/>
            <person name="Zhou Y."/>
        </authorList>
    </citation>
    <scope>NUCLEOTIDE SEQUENCE</scope>
    <source>
        <strain evidence="10">CGMCC 1.15254</strain>
    </source>
</reference>
<dbReference type="Pfam" id="PF12832">
    <property type="entry name" value="MFS_1_like"/>
    <property type="match status" value="1"/>
</dbReference>
<feature type="transmembrane region" description="Helical" evidence="8">
    <location>
        <begin position="211"/>
        <end position="231"/>
    </location>
</feature>
<dbReference type="InterPro" id="IPR020846">
    <property type="entry name" value="MFS_dom"/>
</dbReference>
<keyword evidence="4" id="KW-0997">Cell inner membrane</keyword>
<evidence type="ECO:0000256" key="6">
    <source>
        <dbReference type="ARBA" id="ARBA00022989"/>
    </source>
</evidence>
<feature type="transmembrane region" description="Helical" evidence="8">
    <location>
        <begin position="12"/>
        <end position="37"/>
    </location>
</feature>
<feature type="transmembrane region" description="Helical" evidence="8">
    <location>
        <begin position="304"/>
        <end position="325"/>
    </location>
</feature>
<keyword evidence="7 8" id="KW-0472">Membrane</keyword>
<evidence type="ECO:0000256" key="7">
    <source>
        <dbReference type="ARBA" id="ARBA00023136"/>
    </source>
</evidence>
<dbReference type="InterPro" id="IPR036259">
    <property type="entry name" value="MFS_trans_sf"/>
</dbReference>
<keyword evidence="3" id="KW-1003">Cell membrane</keyword>
<gene>
    <name evidence="10" type="ORF">GCM10011332_23170</name>
</gene>